<dbReference type="CDD" id="cd02393">
    <property type="entry name" value="KH-I_PNPase"/>
    <property type="match status" value="1"/>
</dbReference>
<dbReference type="PROSITE" id="PS50126">
    <property type="entry name" value="S1"/>
    <property type="match status" value="1"/>
</dbReference>
<dbReference type="SUPFAM" id="SSF55666">
    <property type="entry name" value="Ribonuclease PH domain 2-like"/>
    <property type="match status" value="2"/>
</dbReference>
<keyword evidence="4 8" id="KW-0548">Nucleotidyltransferase</keyword>
<dbReference type="PANTHER" id="PTHR11252">
    <property type="entry name" value="POLYRIBONUCLEOTIDE NUCLEOTIDYLTRANSFERASE"/>
    <property type="match status" value="1"/>
</dbReference>
<comment type="function">
    <text evidence="8">Involved in mRNA degradation. Catalyzes the phosphorolysis of single-stranded polyribonucleotides processively in the 3'- to 5'-direction.</text>
</comment>
<comment type="subcellular location">
    <subcellularLocation>
        <location evidence="8">Cytoplasm</location>
    </subcellularLocation>
</comment>
<dbReference type="EC" id="2.7.7.8" evidence="8"/>
<dbReference type="PROSITE" id="PS50084">
    <property type="entry name" value="KH_TYPE_1"/>
    <property type="match status" value="1"/>
</dbReference>
<evidence type="ECO:0000256" key="3">
    <source>
        <dbReference type="ARBA" id="ARBA00022679"/>
    </source>
</evidence>
<dbReference type="Pfam" id="PF03726">
    <property type="entry name" value="PNPase"/>
    <property type="match status" value="1"/>
</dbReference>
<evidence type="ECO:0000313" key="11">
    <source>
        <dbReference type="EMBL" id="AWH85056.1"/>
    </source>
</evidence>
<feature type="domain" description="S1 motif" evidence="10">
    <location>
        <begin position="629"/>
        <end position="700"/>
    </location>
</feature>
<comment type="similarity">
    <text evidence="1 8">Belongs to the polyribonucleotide nucleotidyltransferase family.</text>
</comment>
<keyword evidence="7 8" id="KW-0694">RNA-binding</keyword>
<dbReference type="CDD" id="cd11364">
    <property type="entry name" value="RNase_PH_PNPase_2"/>
    <property type="match status" value="1"/>
</dbReference>
<keyword evidence="12" id="KW-1185">Reference proteome</keyword>
<protein>
    <recommendedName>
        <fullName evidence="8">Polyribonucleotide nucleotidyltransferase</fullName>
        <ecNumber evidence="8">2.7.7.8</ecNumber>
    </recommendedName>
    <alternativeName>
        <fullName evidence="8">Polynucleotide phosphorylase</fullName>
        <shortName evidence="8">PNPase</shortName>
    </alternativeName>
</protein>
<dbReference type="SMART" id="SM00322">
    <property type="entry name" value="KH"/>
    <property type="match status" value="1"/>
</dbReference>
<dbReference type="AlphaFoldDB" id="A0A2S1QXC5"/>
<dbReference type="InterPro" id="IPR001247">
    <property type="entry name" value="ExoRNase_PH_dom1"/>
</dbReference>
<keyword evidence="6 8" id="KW-0460">Magnesium</keyword>
<accession>A0A2S1QXC5</accession>
<feature type="region of interest" description="Disordered" evidence="9">
    <location>
        <begin position="694"/>
        <end position="777"/>
    </location>
</feature>
<dbReference type="SUPFAM" id="SSF50249">
    <property type="entry name" value="Nucleic acid-binding proteins"/>
    <property type="match status" value="1"/>
</dbReference>
<dbReference type="InterPro" id="IPR036345">
    <property type="entry name" value="ExoRNase_PH_dom2_sf"/>
</dbReference>
<dbReference type="Gene3D" id="3.30.1370.10">
    <property type="entry name" value="K Homology domain, type 1"/>
    <property type="match status" value="1"/>
</dbReference>
<dbReference type="Pfam" id="PF00575">
    <property type="entry name" value="S1"/>
    <property type="match status" value="1"/>
</dbReference>
<comment type="cofactor">
    <cofactor evidence="8">
        <name>Mg(2+)</name>
        <dbReference type="ChEBI" id="CHEBI:18420"/>
    </cofactor>
</comment>
<evidence type="ECO:0000256" key="4">
    <source>
        <dbReference type="ARBA" id="ARBA00022695"/>
    </source>
</evidence>
<feature type="compositionally biased region" description="Basic and acidic residues" evidence="9">
    <location>
        <begin position="706"/>
        <end position="769"/>
    </location>
</feature>
<reference evidence="11 12" key="1">
    <citation type="submission" date="2018-04" db="EMBL/GenBank/DDBJ databases">
        <title>Genome sequencing of Flavobacterium sp. HYN0059.</title>
        <authorList>
            <person name="Yi H."/>
            <person name="Baek C."/>
        </authorList>
    </citation>
    <scope>NUCLEOTIDE SEQUENCE [LARGE SCALE GENOMIC DNA]</scope>
    <source>
        <strain evidence="11 12">HYN0059</strain>
    </source>
</reference>
<dbReference type="FunFam" id="3.30.1370.10:FF:000001">
    <property type="entry name" value="Polyribonucleotide nucleotidyltransferase"/>
    <property type="match status" value="1"/>
</dbReference>
<dbReference type="FunFam" id="3.30.230.70:FF:000001">
    <property type="entry name" value="Polyribonucleotide nucleotidyltransferase"/>
    <property type="match status" value="1"/>
</dbReference>
<dbReference type="GO" id="GO:0000175">
    <property type="term" value="F:3'-5'-RNA exonuclease activity"/>
    <property type="evidence" value="ECO:0007669"/>
    <property type="project" value="TreeGrafter"/>
</dbReference>
<evidence type="ECO:0000256" key="9">
    <source>
        <dbReference type="SAM" id="MobiDB-lite"/>
    </source>
</evidence>
<dbReference type="EMBL" id="CP029186">
    <property type="protein sequence ID" value="AWH85056.1"/>
    <property type="molecule type" value="Genomic_DNA"/>
</dbReference>
<feature type="binding site" evidence="8">
    <location>
        <position position="496"/>
    </location>
    <ligand>
        <name>Mg(2+)</name>
        <dbReference type="ChEBI" id="CHEBI:18420"/>
    </ligand>
</feature>
<evidence type="ECO:0000259" key="10">
    <source>
        <dbReference type="PROSITE" id="PS50126"/>
    </source>
</evidence>
<organism evidence="11 12">
    <name type="scientific">Flavobacterium album</name>
    <dbReference type="NCBI Taxonomy" id="2175091"/>
    <lineage>
        <taxon>Bacteria</taxon>
        <taxon>Pseudomonadati</taxon>
        <taxon>Bacteroidota</taxon>
        <taxon>Flavobacteriia</taxon>
        <taxon>Flavobacteriales</taxon>
        <taxon>Flavobacteriaceae</taxon>
        <taxon>Flavobacterium</taxon>
    </lineage>
</organism>
<dbReference type="Gene3D" id="3.30.230.70">
    <property type="entry name" value="GHMP Kinase, N-terminal domain"/>
    <property type="match status" value="2"/>
</dbReference>
<dbReference type="HAMAP" id="MF_01595">
    <property type="entry name" value="PNPase"/>
    <property type="match status" value="1"/>
</dbReference>
<dbReference type="GO" id="GO:0006396">
    <property type="term" value="P:RNA processing"/>
    <property type="evidence" value="ECO:0007669"/>
    <property type="project" value="InterPro"/>
</dbReference>
<evidence type="ECO:0000313" key="12">
    <source>
        <dbReference type="Proteomes" id="UP000244929"/>
    </source>
</evidence>
<dbReference type="InterPro" id="IPR036612">
    <property type="entry name" value="KH_dom_type_1_sf"/>
</dbReference>
<keyword evidence="3 8" id="KW-0808">Transferase</keyword>
<dbReference type="SUPFAM" id="SSF54211">
    <property type="entry name" value="Ribosomal protein S5 domain 2-like"/>
    <property type="match status" value="2"/>
</dbReference>
<dbReference type="PANTHER" id="PTHR11252:SF0">
    <property type="entry name" value="POLYRIBONUCLEOTIDE NUCLEOTIDYLTRANSFERASE 1, MITOCHONDRIAL"/>
    <property type="match status" value="1"/>
</dbReference>
<evidence type="ECO:0000256" key="6">
    <source>
        <dbReference type="ARBA" id="ARBA00022842"/>
    </source>
</evidence>
<feature type="binding site" evidence="8">
    <location>
        <position position="490"/>
    </location>
    <ligand>
        <name>Mg(2+)</name>
        <dbReference type="ChEBI" id="CHEBI:18420"/>
    </ligand>
</feature>
<comment type="catalytic activity">
    <reaction evidence="8">
        <text>RNA(n+1) + phosphate = RNA(n) + a ribonucleoside 5'-diphosphate</text>
        <dbReference type="Rhea" id="RHEA:22096"/>
        <dbReference type="Rhea" id="RHEA-COMP:14527"/>
        <dbReference type="Rhea" id="RHEA-COMP:17342"/>
        <dbReference type="ChEBI" id="CHEBI:43474"/>
        <dbReference type="ChEBI" id="CHEBI:57930"/>
        <dbReference type="ChEBI" id="CHEBI:140395"/>
        <dbReference type="EC" id="2.7.7.8"/>
    </reaction>
</comment>
<dbReference type="SUPFAM" id="SSF54791">
    <property type="entry name" value="Eukaryotic type KH-domain (KH-domain type I)"/>
    <property type="match status" value="1"/>
</dbReference>
<dbReference type="InterPro" id="IPR020568">
    <property type="entry name" value="Ribosomal_Su5_D2-typ_SF"/>
</dbReference>
<dbReference type="GO" id="GO:0000287">
    <property type="term" value="F:magnesium ion binding"/>
    <property type="evidence" value="ECO:0007669"/>
    <property type="project" value="UniProtKB-UniRule"/>
</dbReference>
<dbReference type="Pfam" id="PF00013">
    <property type="entry name" value="KH_1"/>
    <property type="match status" value="1"/>
</dbReference>
<dbReference type="GO" id="GO:0004654">
    <property type="term" value="F:polyribonucleotide nucleotidyltransferase activity"/>
    <property type="evidence" value="ECO:0007669"/>
    <property type="project" value="UniProtKB-UniRule"/>
</dbReference>
<gene>
    <name evidence="8" type="primary">pnp</name>
    <name evidence="11" type="ORF">HYN59_07910</name>
</gene>
<dbReference type="InterPro" id="IPR015847">
    <property type="entry name" value="ExoRNase_PH_dom2"/>
</dbReference>
<dbReference type="KEGG" id="falb:HYN59_07910"/>
<dbReference type="NCBIfam" id="TIGR03591">
    <property type="entry name" value="polynuc_phos"/>
    <property type="match status" value="1"/>
</dbReference>
<dbReference type="InterPro" id="IPR004088">
    <property type="entry name" value="KH_dom_type_1"/>
</dbReference>
<proteinExistence type="inferred from homology"/>
<dbReference type="NCBIfam" id="NF008805">
    <property type="entry name" value="PRK11824.1"/>
    <property type="match status" value="1"/>
</dbReference>
<sequence length="777" mass="85387">MIPNVIKEIIDLGDGRSISIETGKLAKQADGSVVVQMGNAMLLATVVSARSASPGIDFLPLTLDYREKFAAAGRFPGGFFKREARPSDGEVLTMRLVDRVLRPLFPKDYHAETQVMIQLMSHDDEVMPDALAGLAASAALALSDIPFATLISEVRVARINGEFVINPSKAQLEESDIDMMIGASMDSIAMVEGEMKEISELEMIEAIKFAHEAIKVQIAAQERLQAAVGKKEVRTYEEERSDDAILAKVKELSYDKYFAIASEGSAKHERSEKFAAVKEEVKALFTEEELLENGDLISKYLSKVNKEAVRNVILDNGTRLDGRKTNEIRPIWCEVDYLPSTHGSALFTRGETQALATVTLGTSREANIIDRPTEQGEERFYLHYNFPPFSTGEAKPLRGTSRREVGHGNLAQRALKNMIPAETPYTVRVVSEVLESNGSSSMATVCAGTLALMDAGIKMTRPVSGIAMGLISDDATGRWAVLSDILGDEDHLGDMDFKVTGTSEGITACQMDIKIEGLKYEIMEQALNQAREGRLHILGKLTEVLEAPREDVKRHAPKIIKVTIPGAYIGALIGPGGKVIQELQKASGTTIVINEVDEQGEVEILGTSPEGIQMVLNKIDSIIFKPVVGETYSVKVIKMLDFGAVVEYMDAPGNEVLLHVSELDWARTENVSDVVNMGDIFDVKYIGIDPKTRKEKVSRKALLPRPPRDENAPQRENRGPREGGDRGGFRDNRGGGRDNRGGRDDRNSRDRGPREERRDDGPREPRNDNNGEAPQES</sequence>
<dbReference type="Proteomes" id="UP000244929">
    <property type="component" value="Chromosome"/>
</dbReference>
<evidence type="ECO:0000256" key="8">
    <source>
        <dbReference type="HAMAP-Rule" id="MF_01595"/>
    </source>
</evidence>
<dbReference type="SMART" id="SM00316">
    <property type="entry name" value="S1"/>
    <property type="match status" value="1"/>
</dbReference>
<dbReference type="InterPro" id="IPR003029">
    <property type="entry name" value="S1_domain"/>
</dbReference>
<dbReference type="InterPro" id="IPR012340">
    <property type="entry name" value="NA-bd_OB-fold"/>
</dbReference>
<dbReference type="GO" id="GO:0005829">
    <property type="term" value="C:cytosol"/>
    <property type="evidence" value="ECO:0007669"/>
    <property type="project" value="TreeGrafter"/>
</dbReference>
<evidence type="ECO:0000256" key="1">
    <source>
        <dbReference type="ARBA" id="ARBA00007404"/>
    </source>
</evidence>
<evidence type="ECO:0000256" key="7">
    <source>
        <dbReference type="ARBA" id="ARBA00022884"/>
    </source>
</evidence>
<dbReference type="Gene3D" id="2.40.50.140">
    <property type="entry name" value="Nucleic acid-binding proteins"/>
    <property type="match status" value="1"/>
</dbReference>
<dbReference type="InterPro" id="IPR004087">
    <property type="entry name" value="KH_dom"/>
</dbReference>
<dbReference type="InterPro" id="IPR027408">
    <property type="entry name" value="PNPase/RNase_PH_dom_sf"/>
</dbReference>
<dbReference type="InterPro" id="IPR012162">
    <property type="entry name" value="PNPase"/>
</dbReference>
<dbReference type="InterPro" id="IPR015848">
    <property type="entry name" value="PNPase_PH_RNA-bd_bac/org-type"/>
</dbReference>
<dbReference type="Pfam" id="PF01138">
    <property type="entry name" value="RNase_PH"/>
    <property type="match status" value="2"/>
</dbReference>
<dbReference type="GO" id="GO:0003723">
    <property type="term" value="F:RNA binding"/>
    <property type="evidence" value="ECO:0007669"/>
    <property type="project" value="UniProtKB-UniRule"/>
</dbReference>
<evidence type="ECO:0000256" key="5">
    <source>
        <dbReference type="ARBA" id="ARBA00022723"/>
    </source>
</evidence>
<dbReference type="PIRSF" id="PIRSF005499">
    <property type="entry name" value="PNPase"/>
    <property type="match status" value="1"/>
</dbReference>
<dbReference type="OrthoDB" id="9804305at2"/>
<keyword evidence="5 8" id="KW-0479">Metal-binding</keyword>
<dbReference type="RefSeq" id="WP_108777761.1">
    <property type="nucleotide sequence ID" value="NZ_CP029186.1"/>
</dbReference>
<dbReference type="Pfam" id="PF03725">
    <property type="entry name" value="RNase_PH_C"/>
    <property type="match status" value="1"/>
</dbReference>
<dbReference type="GO" id="GO:0006402">
    <property type="term" value="P:mRNA catabolic process"/>
    <property type="evidence" value="ECO:0007669"/>
    <property type="project" value="UniProtKB-UniRule"/>
</dbReference>
<name>A0A2S1QXC5_9FLAO</name>
<dbReference type="FunFam" id="3.30.230.70:FF:000002">
    <property type="entry name" value="Polyribonucleotide nucleotidyltransferase"/>
    <property type="match status" value="1"/>
</dbReference>
<keyword evidence="2 8" id="KW-0963">Cytoplasm</keyword>
<evidence type="ECO:0000256" key="2">
    <source>
        <dbReference type="ARBA" id="ARBA00022490"/>
    </source>
</evidence>